<evidence type="ECO:0000256" key="5">
    <source>
        <dbReference type="ARBA" id="ARBA00022989"/>
    </source>
</evidence>
<sequence>MSLESALSIARQYAQSSLAQLPESAQNALLNPLVQKALTAALVYGALRQTNRLLSQWSINNWQRAHPWQGDRELVLVSGGCSGIGKQIMEDLSRKGIRVVILDINEPNFQLPRNVHFFKADITNSESIRAVAEKIRQKLGDPTVLVNNAGVGYDGTILDEPEAKIRQTFEVNTISHFLMVREFLPSMIRQNHGHVITIASMASFVALGEMVDYCCTKASALAFHEGLTQELRYWYQARKVRTSVIHPLWVRTPMIQQLTDAGNQFKQPVMTPQVVSDAVVKQILTQSSGQVILPTSHSAASMVRAFPQWLQETVRGIASGSLRRLREHQAAQKL</sequence>
<evidence type="ECO:0000256" key="6">
    <source>
        <dbReference type="ARBA" id="ARBA00023002"/>
    </source>
</evidence>
<dbReference type="InterPro" id="IPR002347">
    <property type="entry name" value="SDR_fam"/>
</dbReference>
<dbReference type="Proteomes" id="UP000813423">
    <property type="component" value="Unassembled WGS sequence"/>
</dbReference>
<dbReference type="Pfam" id="PF00106">
    <property type="entry name" value="adh_short"/>
    <property type="match status" value="1"/>
</dbReference>
<dbReference type="EMBL" id="JAIBSC010000061">
    <property type="protein sequence ID" value="KAH1902266.1"/>
    <property type="molecule type" value="Genomic_DNA"/>
</dbReference>
<dbReference type="PRINTS" id="PR00081">
    <property type="entry name" value="GDHRDH"/>
</dbReference>
<evidence type="ECO:0000256" key="3">
    <source>
        <dbReference type="ARBA" id="ARBA00022692"/>
    </source>
</evidence>
<keyword evidence="3" id="KW-0812">Transmembrane</keyword>
<proteinExistence type="inferred from homology"/>
<keyword evidence="6" id="KW-0560">Oxidoreductase</keyword>
<evidence type="ECO:0000256" key="10">
    <source>
        <dbReference type="ARBA" id="ARBA00068717"/>
    </source>
</evidence>
<dbReference type="AlphaFoldDB" id="A0A8H4HKK2"/>
<dbReference type="PANTHER" id="PTHR24322:SF736">
    <property type="entry name" value="RETINOL DEHYDROGENASE 10"/>
    <property type="match status" value="1"/>
</dbReference>
<dbReference type="GO" id="GO:0016020">
    <property type="term" value="C:membrane"/>
    <property type="evidence" value="ECO:0007669"/>
    <property type="project" value="UniProtKB-SubCell"/>
</dbReference>
<comment type="similarity">
    <text evidence="2 12">Belongs to the short-chain dehydrogenases/reductases (SDR) family.</text>
</comment>
<keyword evidence="8" id="KW-0472">Membrane</keyword>
<evidence type="ECO:0000256" key="12">
    <source>
        <dbReference type="RuleBase" id="RU000363"/>
    </source>
</evidence>
<dbReference type="CDD" id="cd05339">
    <property type="entry name" value="17beta-HSDXI-like_SDR_c"/>
    <property type="match status" value="1"/>
</dbReference>
<reference evidence="13" key="1">
    <citation type="submission" date="2021-08" db="EMBL/GenBank/DDBJ databases">
        <title>Global Aspergillus fumigatus from environmental and clinical sources.</title>
        <authorList>
            <person name="Barber A."/>
            <person name="Sae-Ong T."/>
        </authorList>
    </citation>
    <scope>NUCLEOTIDE SEQUENCE</scope>
    <source>
        <strain evidence="13">NRZ-2016-071</strain>
    </source>
</reference>
<evidence type="ECO:0000313" key="13">
    <source>
        <dbReference type="EMBL" id="KAH1902266.1"/>
    </source>
</evidence>
<evidence type="ECO:0000256" key="2">
    <source>
        <dbReference type="ARBA" id="ARBA00006484"/>
    </source>
</evidence>
<evidence type="ECO:0000256" key="11">
    <source>
        <dbReference type="ARBA" id="ARBA00082544"/>
    </source>
</evidence>
<dbReference type="GO" id="GO:0052650">
    <property type="term" value="F:all-trans-retinol dehydrogenase (NADP+) activity"/>
    <property type="evidence" value="ECO:0007669"/>
    <property type="project" value="UniProtKB-ARBA"/>
</dbReference>
<dbReference type="PRINTS" id="PR00080">
    <property type="entry name" value="SDRFAMILY"/>
</dbReference>
<keyword evidence="5" id="KW-1133">Transmembrane helix</keyword>
<accession>A0A8H4HKK2</accession>
<dbReference type="SUPFAM" id="SSF51735">
    <property type="entry name" value="NAD(P)-binding Rossmann-fold domains"/>
    <property type="match status" value="1"/>
</dbReference>
<comment type="function">
    <text evidence="9">Catalyzes the reduction of all-trans-retinal to all-trans-retinol in the presence of NADPH.</text>
</comment>
<evidence type="ECO:0000256" key="1">
    <source>
        <dbReference type="ARBA" id="ARBA00004141"/>
    </source>
</evidence>
<dbReference type="Gene3D" id="3.40.50.720">
    <property type="entry name" value="NAD(P)-binding Rossmann-like Domain"/>
    <property type="match status" value="1"/>
</dbReference>
<dbReference type="FunFam" id="3.40.50.720:FF:000131">
    <property type="entry name" value="Short-chain dehydrogenase/reductase 3"/>
    <property type="match status" value="1"/>
</dbReference>
<evidence type="ECO:0000313" key="14">
    <source>
        <dbReference type="Proteomes" id="UP000813423"/>
    </source>
</evidence>
<comment type="caution">
    <text evidence="13">The sequence shown here is derived from an EMBL/GenBank/DDBJ whole genome shotgun (WGS) entry which is preliminary data.</text>
</comment>
<evidence type="ECO:0000256" key="7">
    <source>
        <dbReference type="ARBA" id="ARBA00023098"/>
    </source>
</evidence>
<keyword evidence="7" id="KW-0443">Lipid metabolism</keyword>
<dbReference type="PANTHER" id="PTHR24322">
    <property type="entry name" value="PKSB"/>
    <property type="match status" value="1"/>
</dbReference>
<keyword evidence="4" id="KW-0521">NADP</keyword>
<gene>
    <name evidence="13" type="ORF">KXV57_007615</name>
</gene>
<evidence type="ECO:0000256" key="4">
    <source>
        <dbReference type="ARBA" id="ARBA00022857"/>
    </source>
</evidence>
<organism evidence="13 14">
    <name type="scientific">Aspergillus fumigatus</name>
    <name type="common">Neosartorya fumigata</name>
    <dbReference type="NCBI Taxonomy" id="746128"/>
    <lineage>
        <taxon>Eukaryota</taxon>
        <taxon>Fungi</taxon>
        <taxon>Dikarya</taxon>
        <taxon>Ascomycota</taxon>
        <taxon>Pezizomycotina</taxon>
        <taxon>Eurotiomycetes</taxon>
        <taxon>Eurotiomycetidae</taxon>
        <taxon>Eurotiales</taxon>
        <taxon>Aspergillaceae</taxon>
        <taxon>Aspergillus</taxon>
        <taxon>Aspergillus subgen. Fumigati</taxon>
    </lineage>
</organism>
<protein>
    <recommendedName>
        <fullName evidence="10">Short-chain dehydrogenase/reductase 3</fullName>
    </recommendedName>
    <alternativeName>
        <fullName evidence="11">Retinal short-chain dehydrogenase/reductase 1</fullName>
    </alternativeName>
</protein>
<evidence type="ECO:0000256" key="8">
    <source>
        <dbReference type="ARBA" id="ARBA00023136"/>
    </source>
</evidence>
<name>A0A8H4HKK2_ASPFM</name>
<comment type="subcellular location">
    <subcellularLocation>
        <location evidence="1">Membrane</location>
        <topology evidence="1">Multi-pass membrane protein</topology>
    </subcellularLocation>
</comment>
<evidence type="ECO:0000256" key="9">
    <source>
        <dbReference type="ARBA" id="ARBA00059620"/>
    </source>
</evidence>
<dbReference type="OMA" id="RTPMIKM"/>
<dbReference type="InterPro" id="IPR036291">
    <property type="entry name" value="NAD(P)-bd_dom_sf"/>
</dbReference>